<evidence type="ECO:0000256" key="6">
    <source>
        <dbReference type="ARBA" id="ARBA00023132"/>
    </source>
</evidence>
<keyword evidence="4" id="KW-0653">Protein transport</keyword>
<feature type="region of interest" description="Disordered" evidence="9">
    <location>
        <begin position="1173"/>
        <end position="1194"/>
    </location>
</feature>
<comment type="caution">
    <text evidence="11">The sequence shown here is derived from an EMBL/GenBank/DDBJ whole genome shotgun (WGS) entry which is preliminary data.</text>
</comment>
<evidence type="ECO:0000256" key="7">
    <source>
        <dbReference type="ARBA" id="ARBA00023242"/>
    </source>
</evidence>
<name>A0A9Q5N9M5_SANBA</name>
<evidence type="ECO:0000256" key="4">
    <source>
        <dbReference type="ARBA" id="ARBA00022927"/>
    </source>
</evidence>
<sequence>MASESNWQDFLDGHPIFLGTNSSVKNLAELPLSSVKERKTDGDGDPDATSTSRRRQVMCMKDSDLIVACGSEIRMTCLADAKVSGGSKKTYKVLHTPNIDFEIRQICLNPNKKLLAAVGASRVAVVVLPRTGSMKLGSSRIDCKSLQIGSNYHSKSSSPIVKADWHPWGEAGSTLLVMTVDGKMREYDVSFDPDEPQKTLDFVSEKKKGSYAAIDDSEREVVSFAFGKGRADWGPLTVYALMKSGDIYAFCPYLPENASVPSSYLHALECFVAAKEEFAAEGKKGVSRSFSTLYDYQRKYVNGLLKQVPPVPSSPSVSRSVFIRTPKSFPGHPSRQGPFFLQPSPPELKESPGADATDIIYITLGSAFAGTDDQEDATSLSSERLGVILVAFQDGKVDVYLDLEKVEAKWDTTIITASLNSRPAITTYETIDLGLLSQLVSASKVPDTVLLDLIESNHVTFYPDPIYDDTIYAYHAFGAHALNFSATFQILASAMKEEDEKVLQDNIKQSTNNSVQTLLSTYSTDRQSTCPVIAAVIPKDVYLTYTIFMLTATMRVATHTLTLRSESADGLELVESSQDTSGLPALPSSSGPPAYVSLLTAEPFSVPPVLSRPVGLPTVSNVPVPRSHSIKDEIRVTPETLRYLAKVQERISSEMHEAIIACRQLKGRGDMQRQEYERLQKRVAELVGRTQTLLGPRKNKLQERLQSVQTEQARLLGRMDRLLHALIRQASPELNEHETRWFEELQRMKAQVLGIGRYDPDSLRVRIKQLQTEFERLMPALKQLAKEQAERKAQLEEHNIGAGHSYMKSYERLSRTESKKIEDAMVQVTKLARKLEIASLRSHRCSLLTQTMSEPLKGGFSSFTSGTSFKPPGAASTPPPSTTPFNTAQNTGTNAQATNTSSAFGTGASGGTSLFGAKPATSSIFGGGTTSTTGAGGSNLFSGFGSNASTNPTAQSASPSPAAASTSTPVGGLFAAKPPEQTANTNPSGTPSAPQPGASLFGGTAGNTSASQPAPTATTSGTPNLFGKPAETTSTTAPAAGVQTGSSLFGNAAFGKKPDTPTAQGTTPASSNPTPASLFAGFGAKKNDGADKDKQQTAPTAGVGAFGQASSNKDTPAATGSTFNLFGKPAEKKDAPTEGEKKDGAAGASSGVNTSGTSTIFRLLVFLDSRRHRSEDKPAGTGTPTPISVPPPSMLRGKTIEEIVNKWSSELETHVREFNGLAGEIAVWDRALIDNGNTIAALLQHIMMAEREQSDIEQSLKHVEDQQKELASTLEVYEKAAGDIFDAQGGGLRALDVGPADAERDKHYTLAAELNANLDDLSRSLLQMIESVNSLSESENIGSDVSRSKGDAPLEQIAQILSSHLESLQWIDSAVKEVESKVTDVERLVRDASVNGSRTGGGGSGSFKESVTHLPRSAIEHMTTQTKSPPKMFRSFEKANNELTMEESSESDSACPLNGSITGLPGEGRSYGSREAVGELTKPEDLS</sequence>
<dbReference type="GO" id="GO:0000056">
    <property type="term" value="P:ribosomal small subunit export from nucleus"/>
    <property type="evidence" value="ECO:0007669"/>
    <property type="project" value="InterPro"/>
</dbReference>
<dbReference type="Pfam" id="PF10168">
    <property type="entry name" value="Nup88"/>
    <property type="match status" value="2"/>
</dbReference>
<feature type="compositionally biased region" description="Basic and acidic residues" evidence="9">
    <location>
        <begin position="1129"/>
        <end position="1144"/>
    </location>
</feature>
<feature type="region of interest" description="Disordered" evidence="9">
    <location>
        <begin position="35"/>
        <end position="54"/>
    </location>
</feature>
<evidence type="ECO:0000313" key="11">
    <source>
        <dbReference type="EMBL" id="OCB88861.1"/>
    </source>
</evidence>
<evidence type="ECO:0000256" key="8">
    <source>
        <dbReference type="SAM" id="Coils"/>
    </source>
</evidence>
<dbReference type="GO" id="GO:0006606">
    <property type="term" value="P:protein import into nucleus"/>
    <property type="evidence" value="ECO:0007669"/>
    <property type="project" value="TreeGrafter"/>
</dbReference>
<keyword evidence="12" id="KW-1185">Reference proteome</keyword>
<dbReference type="InterPro" id="IPR019321">
    <property type="entry name" value="Nucleoporin_Nup88"/>
</dbReference>
<feature type="domain" description="Nucleoporin NSP1-like C-terminal" evidence="10">
    <location>
        <begin position="1186"/>
        <end position="1284"/>
    </location>
</feature>
<proteinExistence type="predicted"/>
<protein>
    <recommendedName>
        <fullName evidence="10">Nucleoporin NSP1-like C-terminal domain-containing protein</fullName>
    </recommendedName>
</protein>
<dbReference type="InterPro" id="IPR036322">
    <property type="entry name" value="WD40_repeat_dom_sf"/>
</dbReference>
<feature type="region of interest" description="Disordered" evidence="9">
    <location>
        <begin position="862"/>
        <end position="904"/>
    </location>
</feature>
<evidence type="ECO:0000256" key="2">
    <source>
        <dbReference type="ARBA" id="ARBA00022448"/>
    </source>
</evidence>
<feature type="coiled-coil region" evidence="8">
    <location>
        <begin position="1246"/>
        <end position="1280"/>
    </location>
</feature>
<dbReference type="Proteomes" id="UP000757232">
    <property type="component" value="Unassembled WGS sequence"/>
</dbReference>
<evidence type="ECO:0000313" key="12">
    <source>
        <dbReference type="Proteomes" id="UP000757232"/>
    </source>
</evidence>
<dbReference type="EMBL" id="LNZH02000168">
    <property type="protein sequence ID" value="OCB88861.1"/>
    <property type="molecule type" value="Genomic_DNA"/>
</dbReference>
<feature type="compositionally biased region" description="Low complexity" evidence="9">
    <location>
        <begin position="1008"/>
        <end position="1040"/>
    </location>
</feature>
<comment type="subcellular location">
    <subcellularLocation>
        <location evidence="1">Nucleus</location>
        <location evidence="1">Nuclear pore complex</location>
    </subcellularLocation>
</comment>
<feature type="compositionally biased region" description="Polar residues" evidence="9">
    <location>
        <begin position="1061"/>
        <end position="1075"/>
    </location>
</feature>
<feature type="compositionally biased region" description="Low complexity" evidence="9">
    <location>
        <begin position="946"/>
        <end position="969"/>
    </location>
</feature>
<evidence type="ECO:0000256" key="1">
    <source>
        <dbReference type="ARBA" id="ARBA00004567"/>
    </source>
</evidence>
<evidence type="ECO:0000256" key="5">
    <source>
        <dbReference type="ARBA" id="ARBA00023010"/>
    </source>
</evidence>
<dbReference type="OrthoDB" id="341482at2759"/>
<dbReference type="GO" id="GO:0017056">
    <property type="term" value="F:structural constituent of nuclear pore"/>
    <property type="evidence" value="ECO:0007669"/>
    <property type="project" value="InterPro"/>
</dbReference>
<keyword evidence="6" id="KW-0906">Nuclear pore complex</keyword>
<feature type="compositionally biased region" description="Basic and acidic residues" evidence="9">
    <location>
        <begin position="1085"/>
        <end position="1095"/>
    </location>
</feature>
<feature type="region of interest" description="Disordered" evidence="9">
    <location>
        <begin position="946"/>
        <end position="1153"/>
    </location>
</feature>
<feature type="compositionally biased region" description="Polar residues" evidence="9">
    <location>
        <begin position="1108"/>
        <end position="1124"/>
    </location>
</feature>
<reference evidence="11" key="1">
    <citation type="submission" date="2016-06" db="EMBL/GenBank/DDBJ databases">
        <title>Draft Genome sequence of the fungus Inonotus baumii.</title>
        <authorList>
            <person name="Zhu H."/>
            <person name="Lin W."/>
        </authorList>
    </citation>
    <scope>NUCLEOTIDE SEQUENCE</scope>
    <source>
        <strain evidence="11">821</strain>
    </source>
</reference>
<dbReference type="PANTHER" id="PTHR13257">
    <property type="entry name" value="NUCLEOPORIN NUP84-RELATED"/>
    <property type="match status" value="1"/>
</dbReference>
<feature type="compositionally biased region" description="Polar residues" evidence="9">
    <location>
        <begin position="981"/>
        <end position="992"/>
    </location>
</feature>
<dbReference type="SUPFAM" id="SSF50978">
    <property type="entry name" value="WD40 repeat-like"/>
    <property type="match status" value="1"/>
</dbReference>
<dbReference type="PANTHER" id="PTHR13257:SF0">
    <property type="entry name" value="NUCLEAR PORE COMPLEX PROTEIN NUP88"/>
    <property type="match status" value="1"/>
</dbReference>
<evidence type="ECO:0000256" key="9">
    <source>
        <dbReference type="SAM" id="MobiDB-lite"/>
    </source>
</evidence>
<gene>
    <name evidence="11" type="ORF">A7U60_g3956</name>
</gene>
<feature type="region of interest" description="Disordered" evidence="9">
    <location>
        <begin position="1442"/>
        <end position="1487"/>
    </location>
</feature>
<dbReference type="GO" id="GO:0006406">
    <property type="term" value="P:mRNA export from nucleus"/>
    <property type="evidence" value="ECO:0007669"/>
    <property type="project" value="TreeGrafter"/>
</dbReference>
<dbReference type="GO" id="GO:0000055">
    <property type="term" value="P:ribosomal large subunit export from nucleus"/>
    <property type="evidence" value="ECO:0007669"/>
    <property type="project" value="InterPro"/>
</dbReference>
<feature type="compositionally biased region" description="Low complexity" evidence="9">
    <location>
        <begin position="862"/>
        <end position="876"/>
    </location>
</feature>
<keyword evidence="5" id="KW-0811">Translocation</keyword>
<dbReference type="InterPro" id="IPR037700">
    <property type="entry name" value="NUP88/NUP82"/>
</dbReference>
<dbReference type="Gene3D" id="1.20.5.170">
    <property type="match status" value="1"/>
</dbReference>
<keyword evidence="2" id="KW-0813">Transport</keyword>
<accession>A0A9Q5N9M5</accession>
<organism evidence="11 12">
    <name type="scientific">Sanghuangporus baumii</name>
    <name type="common">Phellinus baumii</name>
    <dbReference type="NCBI Taxonomy" id="108892"/>
    <lineage>
        <taxon>Eukaryota</taxon>
        <taxon>Fungi</taxon>
        <taxon>Dikarya</taxon>
        <taxon>Basidiomycota</taxon>
        <taxon>Agaricomycotina</taxon>
        <taxon>Agaricomycetes</taxon>
        <taxon>Hymenochaetales</taxon>
        <taxon>Hymenochaetaceae</taxon>
        <taxon>Sanghuangporus</taxon>
    </lineage>
</organism>
<evidence type="ECO:0000256" key="3">
    <source>
        <dbReference type="ARBA" id="ARBA00022816"/>
    </source>
</evidence>
<keyword evidence="8" id="KW-0175">Coiled coil</keyword>
<evidence type="ECO:0000259" key="10">
    <source>
        <dbReference type="Pfam" id="PF05064"/>
    </source>
</evidence>
<feature type="compositionally biased region" description="Low complexity" evidence="9">
    <location>
        <begin position="883"/>
        <end position="904"/>
    </location>
</feature>
<dbReference type="GO" id="GO:0005643">
    <property type="term" value="C:nuclear pore"/>
    <property type="evidence" value="ECO:0007669"/>
    <property type="project" value="UniProtKB-SubCell"/>
</dbReference>
<dbReference type="Pfam" id="PF05064">
    <property type="entry name" value="Nsp1_C"/>
    <property type="match status" value="1"/>
</dbReference>
<dbReference type="InterPro" id="IPR007758">
    <property type="entry name" value="Nucleoporin_NSP1_C"/>
</dbReference>
<keyword evidence="7" id="KW-0539">Nucleus</keyword>
<feature type="coiled-coil region" evidence="8">
    <location>
        <begin position="662"/>
        <end position="718"/>
    </location>
</feature>
<keyword evidence="3" id="KW-0509">mRNA transport</keyword>